<dbReference type="AlphaFoldDB" id="A0A380W9D9"/>
<dbReference type="Proteomes" id="UP000254343">
    <property type="component" value="Unassembled WGS sequence"/>
</dbReference>
<accession>A0A380W9D9</accession>
<keyword evidence="1" id="KW-1133">Transmembrane helix</keyword>
<dbReference type="EMBL" id="UIGB01000001">
    <property type="protein sequence ID" value="SUU84775.1"/>
    <property type="molecule type" value="Genomic_DNA"/>
</dbReference>
<name>A0A380W9D9_AFIFE</name>
<evidence type="ECO:0000313" key="2">
    <source>
        <dbReference type="EMBL" id="SUU84775.1"/>
    </source>
</evidence>
<dbReference type="RefSeq" id="WP_002715600.1">
    <property type="nucleotide sequence ID" value="NZ_UFSI01000001.1"/>
</dbReference>
<evidence type="ECO:0000256" key="1">
    <source>
        <dbReference type="SAM" id="Phobius"/>
    </source>
</evidence>
<sequence>MIDRARNDISALEAAATSARAGFACMFSTSDEYERALIDERRAQGRYQQTRDWQPLLLLGGVFILSGILLVAL</sequence>
<feature type="transmembrane region" description="Helical" evidence="1">
    <location>
        <begin position="56"/>
        <end position="72"/>
    </location>
</feature>
<protein>
    <submittedName>
        <fullName evidence="2">Uncharacterized protein</fullName>
    </submittedName>
</protein>
<organism evidence="2 3">
    <name type="scientific">Afipia felis</name>
    <name type="common">Cat scratch disease bacillus</name>
    <dbReference type="NCBI Taxonomy" id="1035"/>
    <lineage>
        <taxon>Bacteria</taxon>
        <taxon>Pseudomonadati</taxon>
        <taxon>Pseudomonadota</taxon>
        <taxon>Alphaproteobacteria</taxon>
        <taxon>Hyphomicrobiales</taxon>
        <taxon>Nitrobacteraceae</taxon>
        <taxon>Afipia</taxon>
    </lineage>
</organism>
<gene>
    <name evidence="2" type="ORF">NCTC12722_01975</name>
</gene>
<dbReference type="OrthoDB" id="8129668at2"/>
<keyword evidence="1" id="KW-0812">Transmembrane</keyword>
<evidence type="ECO:0000313" key="3">
    <source>
        <dbReference type="Proteomes" id="UP000254343"/>
    </source>
</evidence>
<proteinExistence type="predicted"/>
<reference evidence="2 3" key="1">
    <citation type="submission" date="2018-06" db="EMBL/GenBank/DDBJ databases">
        <authorList>
            <consortium name="Pathogen Informatics"/>
            <person name="Doyle S."/>
        </authorList>
    </citation>
    <scope>NUCLEOTIDE SEQUENCE [LARGE SCALE GENOMIC DNA]</scope>
    <source>
        <strain evidence="2 3">NCTC12722</strain>
    </source>
</reference>
<keyword evidence="1" id="KW-0472">Membrane</keyword>